<reference evidence="1 2" key="1">
    <citation type="journal article" date="2017" name="Nat. Microbiol.">
        <title>Natural product diversity associated with the nematode symbionts Photorhabdus and Xenorhabdus.</title>
        <authorList>
            <person name="Tobias N.J."/>
            <person name="Wolff H."/>
            <person name="Djahanschiri B."/>
            <person name="Grundmann F."/>
            <person name="Kronenwerth M."/>
            <person name="Shi Y.M."/>
            <person name="Simonyi S."/>
            <person name="Grun P."/>
            <person name="Shapiro-Ilan D."/>
            <person name="Pidot S.J."/>
            <person name="Stinear T.P."/>
            <person name="Ebersberger I."/>
            <person name="Bode H.B."/>
        </authorList>
    </citation>
    <scope>NUCLEOTIDE SEQUENCE [LARGE SCALE GENOMIC DNA]</scope>
    <source>
        <strain evidence="1 2">DSM 16342</strain>
    </source>
</reference>
<dbReference type="EMBL" id="NIBS01000053">
    <property type="protein sequence ID" value="PHM22778.1"/>
    <property type="molecule type" value="Genomic_DNA"/>
</dbReference>
<evidence type="ECO:0000313" key="2">
    <source>
        <dbReference type="Proteomes" id="UP000225833"/>
    </source>
</evidence>
<name>A0A2D0ILS6_XENBU</name>
<proteinExistence type="predicted"/>
<accession>A0A2D0ILS6</accession>
<organism evidence="1 2">
    <name type="scientific">Xenorhabdus budapestensis</name>
    <dbReference type="NCBI Taxonomy" id="290110"/>
    <lineage>
        <taxon>Bacteria</taxon>
        <taxon>Pseudomonadati</taxon>
        <taxon>Pseudomonadota</taxon>
        <taxon>Gammaproteobacteria</taxon>
        <taxon>Enterobacterales</taxon>
        <taxon>Morganellaceae</taxon>
        <taxon>Xenorhabdus</taxon>
    </lineage>
</organism>
<dbReference type="AlphaFoldDB" id="A0A2D0ILS6"/>
<protein>
    <submittedName>
        <fullName evidence="1">Uncharacterized protein</fullName>
    </submittedName>
</protein>
<evidence type="ECO:0000313" key="1">
    <source>
        <dbReference type="EMBL" id="PHM22778.1"/>
    </source>
</evidence>
<gene>
    <name evidence="1" type="ORF">Xbud_03720</name>
</gene>
<dbReference type="Proteomes" id="UP000225833">
    <property type="component" value="Unassembled WGS sequence"/>
</dbReference>
<sequence length="118" mass="13649">MKTRAIETIYGIIYSRNALILTDVELNMAPFSAKVNASLSLSGCRPQLKDKQPIDISFKFYDIEFIKIYMINNYPYEKYSSSSFDEIEEGHRLGNKRYVLSTYDHVFDVVGKCEIVTK</sequence>
<comment type="caution">
    <text evidence="1">The sequence shown here is derived from an EMBL/GenBank/DDBJ whole genome shotgun (WGS) entry which is preliminary data.</text>
</comment>